<evidence type="ECO:0000313" key="3">
    <source>
        <dbReference type="Proteomes" id="UP000019149"/>
    </source>
</evidence>
<feature type="region of interest" description="Disordered" evidence="1">
    <location>
        <begin position="149"/>
        <end position="181"/>
    </location>
</feature>
<reference evidence="2 3" key="1">
    <citation type="journal article" date="2013" name="Nat. Genet.">
        <title>The genome of the hydatid tapeworm Echinococcus granulosus.</title>
        <authorList>
            <person name="Zheng H."/>
            <person name="Zhang W."/>
            <person name="Zhang L."/>
            <person name="Zhang Z."/>
            <person name="Li J."/>
            <person name="Lu G."/>
            <person name="Zhu Y."/>
            <person name="Wang Y."/>
            <person name="Huang Y."/>
            <person name="Liu J."/>
            <person name="Kang H."/>
            <person name="Chen J."/>
            <person name="Wang L."/>
            <person name="Chen A."/>
            <person name="Yu S."/>
            <person name="Gao Z."/>
            <person name="Jin L."/>
            <person name="Gu W."/>
            <person name="Wang Z."/>
            <person name="Zhao L."/>
            <person name="Shi B."/>
            <person name="Wen H."/>
            <person name="Lin R."/>
            <person name="Jones M.K."/>
            <person name="Brejova B."/>
            <person name="Vinar T."/>
            <person name="Zhao G."/>
            <person name="McManus D.P."/>
            <person name="Chen Z."/>
            <person name="Zhou Y."/>
            <person name="Wang S."/>
        </authorList>
    </citation>
    <scope>NUCLEOTIDE SEQUENCE [LARGE SCALE GENOMIC DNA]</scope>
</reference>
<dbReference type="GO" id="GO:0031053">
    <property type="term" value="P:primary miRNA processing"/>
    <property type="evidence" value="ECO:0007669"/>
    <property type="project" value="InterPro"/>
</dbReference>
<dbReference type="GO" id="GO:0070877">
    <property type="term" value="C:microprocessor complex"/>
    <property type="evidence" value="ECO:0007669"/>
    <property type="project" value="InterPro"/>
</dbReference>
<proteinExistence type="predicted"/>
<organism evidence="2 3">
    <name type="scientific">Echinococcus granulosus</name>
    <name type="common">Hydatid tapeworm</name>
    <dbReference type="NCBI Taxonomy" id="6210"/>
    <lineage>
        <taxon>Eukaryota</taxon>
        <taxon>Metazoa</taxon>
        <taxon>Spiralia</taxon>
        <taxon>Lophotrochozoa</taxon>
        <taxon>Platyhelminthes</taxon>
        <taxon>Cestoda</taxon>
        <taxon>Eucestoda</taxon>
        <taxon>Cyclophyllidea</taxon>
        <taxon>Taeniidae</taxon>
        <taxon>Echinococcus</taxon>
        <taxon>Echinococcus granulosus group</taxon>
    </lineage>
</organism>
<dbReference type="RefSeq" id="XP_024351360.1">
    <property type="nucleotide sequence ID" value="XM_024494266.1"/>
</dbReference>
<feature type="compositionally biased region" description="Acidic residues" evidence="1">
    <location>
        <begin position="329"/>
        <end position="342"/>
    </location>
</feature>
<feature type="compositionally biased region" description="Basic and acidic residues" evidence="1">
    <location>
        <begin position="269"/>
        <end position="278"/>
    </location>
</feature>
<sequence length="395" mass="43761">MTESHLEVGREEESKALLVLGYDTEKRDAMVMSLVSCRLLVDRDRLDILSLLGCELDQSAKRVGLYIADPLDPNGGSDPVSNWIVIPLETLLGGQPLKARAARCWSFLEETEEDFGEELLFPIDDKLSQRDAALANVRILGDTGVDCCRNLMDPPEDKENENEESAPENSQLGDPFDKEPHLKTPERYVIPGYDTLNAKELPENWVKLLHDSGLTMYFNPITGVATLSRPFIVTPESVKSTTIPIFAIPCLNYRYSKFAPKEPLNSKVSDADKSRVDSDTQQQDSSNCEAKKTLECPIRSVEGGGDCDGANANREDASEVADKEKEEGELTTDEDEEGENEGEDAKHGDLPPPTKRLCRRNVKEKTSPVLESNVTSQNENTAQQEAQPEVGCPYL</sequence>
<dbReference type="KEGG" id="egl:EGR_05017"/>
<feature type="compositionally biased region" description="Acidic residues" evidence="1">
    <location>
        <begin position="154"/>
        <end position="166"/>
    </location>
</feature>
<feature type="compositionally biased region" description="Polar residues" evidence="1">
    <location>
        <begin position="369"/>
        <end position="386"/>
    </location>
</feature>
<dbReference type="InterPro" id="IPR040375">
    <property type="entry name" value="DGCR8"/>
</dbReference>
<dbReference type="STRING" id="6210.W6V2J9"/>
<feature type="compositionally biased region" description="Basic and acidic residues" evidence="1">
    <location>
        <begin position="313"/>
        <end position="328"/>
    </location>
</feature>
<name>W6V2J9_ECHGR</name>
<dbReference type="GeneID" id="36340732"/>
<feature type="region of interest" description="Disordered" evidence="1">
    <location>
        <begin position="263"/>
        <end position="395"/>
    </location>
</feature>
<dbReference type="PANTHER" id="PTHR13482">
    <property type="entry name" value="MICRORNA PROCESSOR COMPLEX SUBUNIT DGCR8"/>
    <property type="match status" value="1"/>
</dbReference>
<evidence type="ECO:0000256" key="1">
    <source>
        <dbReference type="SAM" id="MobiDB-lite"/>
    </source>
</evidence>
<dbReference type="GO" id="GO:0020037">
    <property type="term" value="F:heme binding"/>
    <property type="evidence" value="ECO:0007669"/>
    <property type="project" value="InterPro"/>
</dbReference>
<dbReference type="OrthoDB" id="112668at2759"/>
<dbReference type="AlphaFoldDB" id="W6V2J9"/>
<dbReference type="Proteomes" id="UP000019149">
    <property type="component" value="Unassembled WGS sequence"/>
</dbReference>
<dbReference type="GO" id="GO:0070878">
    <property type="term" value="F:primary miRNA binding"/>
    <property type="evidence" value="ECO:0007669"/>
    <property type="project" value="TreeGrafter"/>
</dbReference>
<dbReference type="CTD" id="36340732"/>
<dbReference type="EMBL" id="APAU02000034">
    <property type="protein sequence ID" value="EUB60164.1"/>
    <property type="molecule type" value="Genomic_DNA"/>
</dbReference>
<dbReference type="Gene3D" id="2.20.70.10">
    <property type="match status" value="1"/>
</dbReference>
<keyword evidence="3" id="KW-1185">Reference proteome</keyword>
<accession>W6V2J9</accession>
<dbReference type="PANTHER" id="PTHR13482:SF3">
    <property type="entry name" value="MICROPROCESSOR COMPLEX SUBUNIT DGCR8"/>
    <property type="match status" value="1"/>
</dbReference>
<dbReference type="GO" id="GO:0042802">
    <property type="term" value="F:identical protein binding"/>
    <property type="evidence" value="ECO:0007669"/>
    <property type="project" value="InterPro"/>
</dbReference>
<evidence type="ECO:0000313" key="2">
    <source>
        <dbReference type="EMBL" id="EUB60164.1"/>
    </source>
</evidence>
<gene>
    <name evidence="2" type="ORF">EGR_05017</name>
</gene>
<feature type="compositionally biased region" description="Polar residues" evidence="1">
    <location>
        <begin position="279"/>
        <end position="288"/>
    </location>
</feature>
<protein>
    <submittedName>
        <fullName evidence="2">Uncharacterized protein</fullName>
    </submittedName>
</protein>
<comment type="caution">
    <text evidence="2">The sequence shown here is derived from an EMBL/GenBank/DDBJ whole genome shotgun (WGS) entry which is preliminary data.</text>
</comment>
<dbReference type="GO" id="GO:0003725">
    <property type="term" value="F:double-stranded RNA binding"/>
    <property type="evidence" value="ECO:0007669"/>
    <property type="project" value="TreeGrafter"/>
</dbReference>